<dbReference type="GO" id="GO:0008237">
    <property type="term" value="F:metallopeptidase activity"/>
    <property type="evidence" value="ECO:0007669"/>
    <property type="project" value="TreeGrafter"/>
</dbReference>
<gene>
    <name evidence="8" type="ORF">HRR80_002524</name>
</gene>
<dbReference type="GO" id="GO:0006281">
    <property type="term" value="P:DNA repair"/>
    <property type="evidence" value="ECO:0007669"/>
    <property type="project" value="TreeGrafter"/>
</dbReference>
<evidence type="ECO:0000313" key="9">
    <source>
        <dbReference type="Proteomes" id="UP001161757"/>
    </source>
</evidence>
<evidence type="ECO:0000259" key="7">
    <source>
        <dbReference type="PROSITE" id="PS51397"/>
    </source>
</evidence>
<keyword evidence="1" id="KW-0479">Metal-binding</keyword>
<dbReference type="PANTHER" id="PTHR46622">
    <property type="entry name" value="DNA-DEPENDENT METALLOPROTEASE WSS1"/>
    <property type="match status" value="1"/>
</dbReference>
<dbReference type="InterPro" id="IPR053000">
    <property type="entry name" value="WSS1-like_metalloprotease"/>
</dbReference>
<feature type="region of interest" description="Disordered" evidence="5">
    <location>
        <begin position="209"/>
        <end position="237"/>
    </location>
</feature>
<feature type="compositionally biased region" description="Polar residues" evidence="5">
    <location>
        <begin position="352"/>
        <end position="363"/>
    </location>
</feature>
<name>A0AAN6EZD1_EXODE</name>
<reference evidence="8" key="1">
    <citation type="submission" date="2023-01" db="EMBL/GenBank/DDBJ databases">
        <title>Exophiala dermititidis isolated from Cystic Fibrosis Patient.</title>
        <authorList>
            <person name="Kurbessoian T."/>
            <person name="Crocker A."/>
            <person name="Murante D."/>
            <person name="Hogan D.A."/>
            <person name="Stajich J.E."/>
        </authorList>
    </citation>
    <scope>NUCLEOTIDE SEQUENCE</scope>
    <source>
        <strain evidence="8">Ex8</strain>
    </source>
</reference>
<evidence type="ECO:0000259" key="6">
    <source>
        <dbReference type="PROSITE" id="PS50199"/>
    </source>
</evidence>
<feature type="region of interest" description="Disordered" evidence="5">
    <location>
        <begin position="261"/>
        <end position="298"/>
    </location>
</feature>
<dbReference type="InterPro" id="IPR013536">
    <property type="entry name" value="WLM_dom"/>
</dbReference>
<dbReference type="GO" id="GO:0008270">
    <property type="term" value="F:zinc ion binding"/>
    <property type="evidence" value="ECO:0007669"/>
    <property type="project" value="UniProtKB-KW"/>
</dbReference>
<dbReference type="SUPFAM" id="SSF90209">
    <property type="entry name" value="Ran binding protein zinc finger-like"/>
    <property type="match status" value="1"/>
</dbReference>
<evidence type="ECO:0000256" key="4">
    <source>
        <dbReference type="PROSITE-ProRule" id="PRU00322"/>
    </source>
</evidence>
<dbReference type="InterPro" id="IPR001876">
    <property type="entry name" value="Znf_RanBP2"/>
</dbReference>
<proteinExistence type="predicted"/>
<feature type="domain" description="RanBP2-type" evidence="6">
    <location>
        <begin position="362"/>
        <end position="394"/>
    </location>
</feature>
<dbReference type="Proteomes" id="UP001161757">
    <property type="component" value="Unassembled WGS sequence"/>
</dbReference>
<keyword evidence="3" id="KW-0862">Zinc</keyword>
<comment type="caution">
    <text evidence="8">The sequence shown here is derived from an EMBL/GenBank/DDBJ whole genome shotgun (WGS) entry which is preliminary data.</text>
</comment>
<dbReference type="AlphaFoldDB" id="A0AAN6EZD1"/>
<keyword evidence="2 4" id="KW-0863">Zinc-finger</keyword>
<dbReference type="Pfam" id="PF08325">
    <property type="entry name" value="WLM"/>
    <property type="match status" value="1"/>
</dbReference>
<feature type="region of interest" description="Disordered" evidence="5">
    <location>
        <begin position="400"/>
        <end position="427"/>
    </location>
</feature>
<evidence type="ECO:0000256" key="2">
    <source>
        <dbReference type="ARBA" id="ARBA00022771"/>
    </source>
</evidence>
<dbReference type="PROSITE" id="PS51397">
    <property type="entry name" value="WLM"/>
    <property type="match status" value="1"/>
</dbReference>
<feature type="domain" description="WLM" evidence="7">
    <location>
        <begin position="4"/>
        <end position="200"/>
    </location>
</feature>
<feature type="region of interest" description="Disordered" evidence="5">
    <location>
        <begin position="313"/>
        <end position="363"/>
    </location>
</feature>
<evidence type="ECO:0000313" key="8">
    <source>
        <dbReference type="EMBL" id="KAJ8994028.1"/>
    </source>
</evidence>
<evidence type="ECO:0000256" key="1">
    <source>
        <dbReference type="ARBA" id="ARBA00022723"/>
    </source>
</evidence>
<feature type="compositionally biased region" description="Polar residues" evidence="5">
    <location>
        <begin position="400"/>
        <end position="416"/>
    </location>
</feature>
<sequence>MALSHPTELDPLVDRFQHLSGKVRAGEALQMLRKIASMVKPIMRQRNWRVGILTEFYPSEFNLLGLNVNQGEKICLRLRYAGDETQFLPLENIVDTMLHELAHIVYGPHDQYFHALWDKLRDEHEALLRKGYTGEGFLGTGRRLGGRRVPVAEIKRQARAEAEKRRDLTRGSGKKLGGRGILRGQDAREVIAAAVERRVRVERGCANVGDKGRRVAQEQEEEAKREKVTTTKAEQEDENDAALMQAFIDLIQEEESQLYGKDYVPPTQQNPAGTKGALASRDGVPKSIKPQSDSPLDSNALREQQLQIERQLQEARAQVRPQPQKPRQATPDFKATKSRPTTKPRERPSQVAPAQSTKSPSRSTTLETWTCDICTLINPFQHLMCDACGTERPEIYAHQPLSSKSTARSNGTTTHPSHPALQPRLSSGEALAKIESQAKAKTQTRPMGWTCGTCGNWMESEWWTCAACGRMKTSS</sequence>
<protein>
    <recommendedName>
        <fullName evidence="10">WLM-domain-containing protein</fullName>
    </recommendedName>
</protein>
<dbReference type="EMBL" id="JAJGCB010000003">
    <property type="protein sequence ID" value="KAJ8994028.1"/>
    <property type="molecule type" value="Genomic_DNA"/>
</dbReference>
<organism evidence="8 9">
    <name type="scientific">Exophiala dermatitidis</name>
    <name type="common">Black yeast-like fungus</name>
    <name type="synonym">Wangiella dermatitidis</name>
    <dbReference type="NCBI Taxonomy" id="5970"/>
    <lineage>
        <taxon>Eukaryota</taxon>
        <taxon>Fungi</taxon>
        <taxon>Dikarya</taxon>
        <taxon>Ascomycota</taxon>
        <taxon>Pezizomycotina</taxon>
        <taxon>Eurotiomycetes</taxon>
        <taxon>Chaetothyriomycetidae</taxon>
        <taxon>Chaetothyriales</taxon>
        <taxon>Herpotrichiellaceae</taxon>
        <taxon>Exophiala</taxon>
    </lineage>
</organism>
<evidence type="ECO:0000256" key="5">
    <source>
        <dbReference type="SAM" id="MobiDB-lite"/>
    </source>
</evidence>
<accession>A0AAN6EZD1</accession>
<dbReference type="PANTHER" id="PTHR46622:SF1">
    <property type="entry name" value="DNA-DEPENDENT METALLOPROTEASE WSS1"/>
    <property type="match status" value="1"/>
</dbReference>
<dbReference type="PROSITE" id="PS50199">
    <property type="entry name" value="ZF_RANBP2_2"/>
    <property type="match status" value="1"/>
</dbReference>
<dbReference type="InterPro" id="IPR036443">
    <property type="entry name" value="Znf_RanBP2_sf"/>
</dbReference>
<evidence type="ECO:0008006" key="10">
    <source>
        <dbReference type="Google" id="ProtNLM"/>
    </source>
</evidence>
<feature type="compositionally biased region" description="Basic and acidic residues" evidence="5">
    <location>
        <begin position="210"/>
        <end position="229"/>
    </location>
</feature>
<dbReference type="PROSITE" id="PS01358">
    <property type="entry name" value="ZF_RANBP2_1"/>
    <property type="match status" value="1"/>
</dbReference>
<dbReference type="Gene3D" id="2.30.30.380">
    <property type="entry name" value="Zn-finger domain of Sec23/24"/>
    <property type="match status" value="1"/>
</dbReference>
<dbReference type="GO" id="GO:0005634">
    <property type="term" value="C:nucleus"/>
    <property type="evidence" value="ECO:0007669"/>
    <property type="project" value="TreeGrafter"/>
</dbReference>
<evidence type="ECO:0000256" key="3">
    <source>
        <dbReference type="ARBA" id="ARBA00022833"/>
    </source>
</evidence>